<reference evidence="2 3" key="1">
    <citation type="journal article" date="2015" name="Fungal Genet. Biol.">
        <title>Evolution of novel wood decay mechanisms in Agaricales revealed by the genome sequences of Fistulina hepatica and Cylindrobasidium torrendii.</title>
        <authorList>
            <person name="Floudas D."/>
            <person name="Held B.W."/>
            <person name="Riley R."/>
            <person name="Nagy L.G."/>
            <person name="Koehler G."/>
            <person name="Ransdell A.S."/>
            <person name="Younus H."/>
            <person name="Chow J."/>
            <person name="Chiniquy J."/>
            <person name="Lipzen A."/>
            <person name="Tritt A."/>
            <person name="Sun H."/>
            <person name="Haridas S."/>
            <person name="LaButti K."/>
            <person name="Ohm R.A."/>
            <person name="Kues U."/>
            <person name="Blanchette R.A."/>
            <person name="Grigoriev I.V."/>
            <person name="Minto R.E."/>
            <person name="Hibbett D.S."/>
        </authorList>
    </citation>
    <scope>NUCLEOTIDE SEQUENCE [LARGE SCALE GENOMIC DNA]</scope>
    <source>
        <strain evidence="2 3">FP15055 ss-10</strain>
    </source>
</reference>
<name>A0A0D7B499_9AGAR</name>
<feature type="region of interest" description="Disordered" evidence="1">
    <location>
        <begin position="74"/>
        <end position="113"/>
    </location>
</feature>
<dbReference type="EMBL" id="KN880607">
    <property type="protein sequence ID" value="KIY65040.1"/>
    <property type="molecule type" value="Genomic_DNA"/>
</dbReference>
<keyword evidence="3" id="KW-1185">Reference proteome</keyword>
<dbReference type="Proteomes" id="UP000054007">
    <property type="component" value="Unassembled WGS sequence"/>
</dbReference>
<proteinExistence type="predicted"/>
<feature type="region of interest" description="Disordered" evidence="1">
    <location>
        <begin position="1"/>
        <end position="23"/>
    </location>
</feature>
<dbReference type="AlphaFoldDB" id="A0A0D7B499"/>
<evidence type="ECO:0000256" key="1">
    <source>
        <dbReference type="SAM" id="MobiDB-lite"/>
    </source>
</evidence>
<sequence>MPPSDSSPPFPASSPQPFDVVHLGDDALPTSDWHIYHRAYTQAMNVHNPRTPSSESPCEPTDASCFVTVTTASPGNAELSSRPMLAASSPLGTSPPVSSRPAVTSSPQVLTDNIPSMSTRRMATNMPTLQRHISFGLAKPRFNASLGVGTPSCDELPVTPLDQIGSTVPHTPPAITQREKTPYHSHYPFGGELPSPSPTLAKGGNNASFESAGESVADLPRAINPQHIRRLCLLPRRLSYSQAQALASPVGTLKYKQLSMQPTNDALQSPMCLPSPVPVQSNQYFP</sequence>
<dbReference type="OrthoDB" id="10006572at2759"/>
<evidence type="ECO:0000313" key="2">
    <source>
        <dbReference type="EMBL" id="KIY65040.1"/>
    </source>
</evidence>
<protein>
    <submittedName>
        <fullName evidence="2">Uncharacterized protein</fullName>
    </submittedName>
</protein>
<organism evidence="2 3">
    <name type="scientific">Cylindrobasidium torrendii FP15055 ss-10</name>
    <dbReference type="NCBI Taxonomy" id="1314674"/>
    <lineage>
        <taxon>Eukaryota</taxon>
        <taxon>Fungi</taxon>
        <taxon>Dikarya</taxon>
        <taxon>Basidiomycota</taxon>
        <taxon>Agaricomycotina</taxon>
        <taxon>Agaricomycetes</taxon>
        <taxon>Agaricomycetidae</taxon>
        <taxon>Agaricales</taxon>
        <taxon>Marasmiineae</taxon>
        <taxon>Physalacriaceae</taxon>
        <taxon>Cylindrobasidium</taxon>
    </lineage>
</organism>
<feature type="compositionally biased region" description="Polar residues" evidence="1">
    <location>
        <begin position="90"/>
        <end position="113"/>
    </location>
</feature>
<accession>A0A0D7B499</accession>
<evidence type="ECO:0000313" key="3">
    <source>
        <dbReference type="Proteomes" id="UP000054007"/>
    </source>
</evidence>
<feature type="compositionally biased region" description="Pro residues" evidence="1">
    <location>
        <begin position="1"/>
        <end position="14"/>
    </location>
</feature>
<gene>
    <name evidence="2" type="ORF">CYLTODRAFT_424690</name>
</gene>